<name>C5FMH8_ARTOC</name>
<dbReference type="InterPro" id="IPR049900">
    <property type="entry name" value="PKS_mFAS_DH"/>
</dbReference>
<keyword evidence="2" id="KW-0596">Phosphopantetheine</keyword>
<dbReference type="InterPro" id="IPR042104">
    <property type="entry name" value="PKS_dehydratase_sf"/>
</dbReference>
<dbReference type="InterPro" id="IPR001227">
    <property type="entry name" value="Ac_transferase_dom_sf"/>
</dbReference>
<dbReference type="Pfam" id="PF07993">
    <property type="entry name" value="NAD_binding_4"/>
    <property type="match status" value="1"/>
</dbReference>
<dbReference type="InterPro" id="IPR014043">
    <property type="entry name" value="Acyl_transferase_dom"/>
</dbReference>
<organism evidence="13 14">
    <name type="scientific">Arthroderma otae (strain ATCC MYA-4605 / CBS 113480)</name>
    <name type="common">Microsporum canis</name>
    <dbReference type="NCBI Taxonomy" id="554155"/>
    <lineage>
        <taxon>Eukaryota</taxon>
        <taxon>Fungi</taxon>
        <taxon>Dikarya</taxon>
        <taxon>Ascomycota</taxon>
        <taxon>Pezizomycotina</taxon>
        <taxon>Eurotiomycetes</taxon>
        <taxon>Eurotiomycetidae</taxon>
        <taxon>Onygenales</taxon>
        <taxon>Arthrodermataceae</taxon>
        <taxon>Microsporum</taxon>
    </lineage>
</organism>
<sequence>MSAPAMVPTIHLFGPQALAFREESFNNLKNALISTPYNQWILDIIETLPGLWETASKELPIIQSLPGGHLLENLTIWIKEKTVTEATFPLPNILLTPLVVITHITQYLRYLEHIDPTCLGLNHLQSSIHTESETLGLCTGLLTAVTVSNSANAEQFRHNGAVAIRLAMLTGALVDAENESNSEGGTVSLSVTWNSLKSQVKMLEILKQFPQAYISVLYDEKRATITCSKLKVAKLASQLRTDGLIVAELNLHGCFHFQGHKDAVELLIKFCNSKPELQYTVRKEVGSPNQSYKSDSVNNDAKLHQMALRSILVEQCDWYRTFAATYSSNSNSSQPQVILFGYDNCVPPSVARNLGRKLINAMNLEEISSSMPRILLDPEVTSGYTRTTDDIAVVGMACKVAGADDIEQFWDILSAGKSQHTEPPSDRFHFGTFWRELDPKRRWYGNFITNPDTFDHRFFKKSPREMISTDPQQRWMLQIAYQALQQSGYFLSLDQDKHIGCYIGLGCVDYEHNIACYPANAFSATGNLRSFVAGKVSHHFGWTGPSLTIDSACSSSAVAIHHACRAILTGECSAAIAGGVTILSSPIWFQNLAGASFLSPTGNCKPFDANADGYCRGEGVGAVVLKKSSLALANGDQILGIIPSSAVYQNQNCTPITVPNADSLSGLFRDVTRKAGLEPKHISVVEAHGTGTPVGDPAEYESILRVFGGPNRLDTLSLGSVKGLVGHAETAAGIISLIKVLLMIQENSIPPQASFNTINPAIKHSPSDNIEITTTLTKWDTEFRAALINNYGASGSNASLIVTQSPGHRSPTTIHQSTFPAGIRYPFWFCGSDENSLRRYFARFRQFLESRKALSKPISVPDLAFNLYRQSNRMLSRALLFSCESTTEMEQILENFDNSESETQSIEPLTTRPVVLCFGGQISTFIGLDREIYDTCKIFRRHLDQCNLIFQSLGLEDIFPEVFQREPVKDTVKLQTMLFATQYSCAMAWIDCRIKPVALVGHSFGELTALCVSGVLSLAGAAKMIAGRAGLVRDLWGPDKGFMMAIEADIQDVEYLLRESNRKNRSDQAVAIACYNGPRSFTIAGPAQATKAIEELMSNNSTFSSMKWKKLNVTNAYHSTLVEPLVESLGQIGQDLLFRKARIPIERCTEYPLSSDGFDSRFISQHMRCPVYFNHAVQRLSLKYPSSIWLEAGSNSTITAMAGRALGLPSGSHFQSINITSGKGLQSLIDAIISLWKNGLNTTFWAHHSSQTPEYSQILLPPYQFDKTSHWVTLKKPEEVVQKFQNGIQFRDEPSLGLWKFAGYKGDDQQRAQFRINTASKEFDEYVSGHTIANAAPLCPSTLQLDIVIEALLQLRPEYLSSNLQPQLQGLENHVPICLDPTLCVWLDVQSIDSQSHCWEFKMISEPTKGNETATLHVSGKIIFKSNEDVQLQNDFARYERLSGHERCLSLLNGEDGDDMIQGRNIYKIFAEIVDYSQIYRGVQKLVGKGNESAGKVVKKYTGISWLDTPLADSFCQCAGIFVNCMTEISDKEMYISTKIEQWIRSPNLLPNDPRPDVWHVLAFHRRPSEKEFISDVFIFDPRNGELLEIILGIGYKKVSKRSLGKMLSSLTPGKQKSEAKTVQSSANIEDRSKAIYFTESPPAETPSDKTPIKDVSEDIRILLANVSGLEAHEIKNDTGLSDIGIDSLMGMELAREIETTFKCSLDTEVLNAITDFKSLMKCIQEALGCSEQEKTAPETGTNTDTIDINTDMNMDIIGVAHANSGSPQINGSLSEDEILNIPANTILEAFKESKQLTDEFIYKYKFANYADYVLPKQTELCIAYITEAFEKLGCSLRKAKMGDRLDRINYLPKHEKFVNYLYMMLEKEARLVDLNETTGIVRTAIQPPTKPSGVLLQELINDSPDHANDHKLTHLIGSKLAECLSGGCDGVQLIFGSPEGRELVTGLYGKSPINMVWLRQMEDLIRRIILKLPTNKGPLKILEMGAGTGGTTAILGPLLSSLGVAVEYTFTDLSPSLVSAARKRFKRHSFMNFRVHDIEKAPAAELLHSQHIVIANNCVHATHNLVNSTRQIRQVLRPDGFLMILEMTDTLYWVDLVFGVLEGWWLYDDGRKHVVAHQSIWERSMQSAGYGHIDWTEGNRPEANIQRIIIALASGPRYDRLPKTPNHTESQATDCAARQAIVDNYVREYTRSFPTTIQVTDPILPTDPGGHSVLVTGATGSLGSHLVAHFARLPEVREVVCLNRRNSVDALLRQVQSLEGKGILLDEKALSKLRILATQGDKENLGLQEAEYQYLARSVTHIIHGAWPMSIKRPVKGFEPQFQFMRNLINLAVEISSARAKATVGFQFISSIATVGYHPIETGEVRVPEERVTVKSVLPSGYGDAKLVCERMLEQTLHEHPDKFRPMSVRIGQIAGSKDNGYWNPVEHFSFLVKSSQVLRLFPDLRGELSWYPVDDVAATLSDLLLSENVPHPIYHIENPVRQPWSEMTRLLADALDIPRDAIIPFDTWMRRVRHFTGSTESNNPAKMLLDFFKDHFARMSCGGLILDTTKSREHSQTLANARPISPEFVAKYITRWKTSGFLC</sequence>
<dbReference type="SUPFAM" id="SSF55048">
    <property type="entry name" value="Probable ACP-binding domain of malonyl-CoA ACP transacylase"/>
    <property type="match status" value="1"/>
</dbReference>
<feature type="active site" description="Proton donor; for dehydratase activity" evidence="9">
    <location>
        <position position="1513"/>
    </location>
</feature>
<dbReference type="InterPro" id="IPR050444">
    <property type="entry name" value="Polyketide_Synthase"/>
</dbReference>
<evidence type="ECO:0000256" key="8">
    <source>
        <dbReference type="ARBA" id="ARBA00033379"/>
    </source>
</evidence>
<proteinExistence type="predicted"/>
<dbReference type="Gene3D" id="3.40.50.150">
    <property type="entry name" value="Vaccinia Virus protein VP39"/>
    <property type="match status" value="1"/>
</dbReference>
<dbReference type="GeneID" id="9229718"/>
<evidence type="ECO:0000313" key="14">
    <source>
        <dbReference type="Proteomes" id="UP000002035"/>
    </source>
</evidence>
<dbReference type="Gene3D" id="3.40.50.720">
    <property type="entry name" value="NAD(P)-binding Rossmann-like Domain"/>
    <property type="match status" value="1"/>
</dbReference>
<dbReference type="SUPFAM" id="SSF52151">
    <property type="entry name" value="FabD/lysophospholipase-like"/>
    <property type="match status" value="1"/>
</dbReference>
<dbReference type="SMART" id="SM00823">
    <property type="entry name" value="PKS_PP"/>
    <property type="match status" value="1"/>
</dbReference>
<dbReference type="InterPro" id="IPR016035">
    <property type="entry name" value="Acyl_Trfase/lysoPLipase"/>
</dbReference>
<dbReference type="InterPro" id="IPR020806">
    <property type="entry name" value="PKS_PP-bd"/>
</dbReference>
<dbReference type="CDD" id="cd02440">
    <property type="entry name" value="AdoMet_MTases"/>
    <property type="match status" value="1"/>
</dbReference>
<dbReference type="PROSITE" id="PS50075">
    <property type="entry name" value="CARRIER"/>
    <property type="match status" value="1"/>
</dbReference>
<dbReference type="InterPro" id="IPR009081">
    <property type="entry name" value="PP-bd_ACP"/>
</dbReference>
<evidence type="ECO:0000259" key="11">
    <source>
        <dbReference type="PROSITE" id="PS52004"/>
    </source>
</evidence>
<dbReference type="HOGENOM" id="CLU_000022_6_2_1"/>
<dbReference type="GO" id="GO:0004315">
    <property type="term" value="F:3-oxoacyl-[acyl-carrier-protein] synthase activity"/>
    <property type="evidence" value="ECO:0007669"/>
    <property type="project" value="InterPro"/>
</dbReference>
<dbReference type="CDD" id="cd00833">
    <property type="entry name" value="PKS"/>
    <property type="match status" value="1"/>
</dbReference>
<evidence type="ECO:0000256" key="1">
    <source>
        <dbReference type="ARBA" id="ARBA00018393"/>
    </source>
</evidence>
<dbReference type="InterPro" id="IPR014031">
    <property type="entry name" value="Ketoacyl_synth_C"/>
</dbReference>
<evidence type="ECO:0000256" key="9">
    <source>
        <dbReference type="PROSITE-ProRule" id="PRU01363"/>
    </source>
</evidence>
<feature type="domain" description="Carrier" evidence="10">
    <location>
        <begin position="1654"/>
        <end position="1728"/>
    </location>
</feature>
<dbReference type="SMART" id="SM00825">
    <property type="entry name" value="PKS_KS"/>
    <property type="match status" value="1"/>
</dbReference>
<dbReference type="Pfam" id="PF16073">
    <property type="entry name" value="SAT"/>
    <property type="match status" value="1"/>
</dbReference>
<dbReference type="InterPro" id="IPR006162">
    <property type="entry name" value="Ppantetheine_attach_site"/>
</dbReference>
<dbReference type="PROSITE" id="PS52004">
    <property type="entry name" value="KS3_2"/>
    <property type="match status" value="1"/>
</dbReference>
<dbReference type="GO" id="GO:0006633">
    <property type="term" value="P:fatty acid biosynthetic process"/>
    <property type="evidence" value="ECO:0007669"/>
    <property type="project" value="InterPro"/>
</dbReference>
<dbReference type="Gene3D" id="3.30.70.3290">
    <property type="match status" value="1"/>
</dbReference>
<dbReference type="InterPro" id="IPR036291">
    <property type="entry name" value="NAD(P)-bd_dom_sf"/>
</dbReference>
<dbReference type="InterPro" id="IPR016036">
    <property type="entry name" value="Malonyl_transacylase_ACP-bd"/>
</dbReference>
<dbReference type="InterPro" id="IPR014030">
    <property type="entry name" value="Ketoacyl_synth_N"/>
</dbReference>
<evidence type="ECO:0000256" key="5">
    <source>
        <dbReference type="ARBA" id="ARBA00023268"/>
    </source>
</evidence>
<evidence type="ECO:0000256" key="4">
    <source>
        <dbReference type="ARBA" id="ARBA00022679"/>
    </source>
</evidence>
<dbReference type="GO" id="GO:0031177">
    <property type="term" value="F:phosphopantetheine binding"/>
    <property type="evidence" value="ECO:0007669"/>
    <property type="project" value="InterPro"/>
</dbReference>
<keyword evidence="5" id="KW-0511">Multifunctional enzyme</keyword>
<evidence type="ECO:0000256" key="3">
    <source>
        <dbReference type="ARBA" id="ARBA00022553"/>
    </source>
</evidence>
<dbReference type="RefSeq" id="XP_002848394.1">
    <property type="nucleotide sequence ID" value="XM_002848348.1"/>
</dbReference>
<dbReference type="InterPro" id="IPR013217">
    <property type="entry name" value="Methyltransf_12"/>
</dbReference>
<dbReference type="PROSITE" id="PS00606">
    <property type="entry name" value="KS3_1"/>
    <property type="match status" value="1"/>
</dbReference>
<dbReference type="EMBL" id="DS995703">
    <property type="protein sequence ID" value="EEQ31081.1"/>
    <property type="molecule type" value="Genomic_DNA"/>
</dbReference>
<dbReference type="Gene3D" id="3.40.47.10">
    <property type="match status" value="1"/>
</dbReference>
<dbReference type="Gene3D" id="3.40.366.10">
    <property type="entry name" value="Malonyl-Coenzyme A Acyl Carrier Protein, domain 2"/>
    <property type="match status" value="2"/>
</dbReference>
<gene>
    <name evidence="13" type="ORF">MCYG_03900</name>
</gene>
<dbReference type="OMA" id="LATNCVH"/>
<keyword evidence="3" id="KW-0597">Phosphoprotein</keyword>
<dbReference type="Proteomes" id="UP000002035">
    <property type="component" value="Unassembled WGS sequence"/>
</dbReference>
<dbReference type="SUPFAM" id="SSF51735">
    <property type="entry name" value="NAD(P)-binding Rossmann-fold domains"/>
    <property type="match status" value="1"/>
</dbReference>
<dbReference type="SMART" id="SM00827">
    <property type="entry name" value="PKS_AT"/>
    <property type="match status" value="1"/>
</dbReference>
<keyword evidence="4" id="KW-0808">Transferase</keyword>
<dbReference type="VEuPathDB" id="FungiDB:MCYG_03900"/>
<evidence type="ECO:0000256" key="7">
    <source>
        <dbReference type="ARBA" id="ARBA00031359"/>
    </source>
</evidence>
<dbReference type="Pfam" id="PF00698">
    <property type="entry name" value="Acyl_transf_1"/>
    <property type="match status" value="1"/>
</dbReference>
<dbReference type="InterPro" id="IPR016039">
    <property type="entry name" value="Thiolase-like"/>
</dbReference>
<reference evidence="14" key="1">
    <citation type="journal article" date="2012" name="MBio">
        <title>Comparative genome analysis of Trichophyton rubrum and related dermatophytes reveals candidate genes involved in infection.</title>
        <authorList>
            <person name="Martinez D.A."/>
            <person name="Oliver B.G."/>
            <person name="Graeser Y."/>
            <person name="Goldberg J.M."/>
            <person name="Li W."/>
            <person name="Martinez-Rossi N.M."/>
            <person name="Monod M."/>
            <person name="Shelest E."/>
            <person name="Barton R.C."/>
            <person name="Birch E."/>
            <person name="Brakhage A.A."/>
            <person name="Chen Z."/>
            <person name="Gurr S.J."/>
            <person name="Heiman D."/>
            <person name="Heitman J."/>
            <person name="Kosti I."/>
            <person name="Rossi A."/>
            <person name="Saif S."/>
            <person name="Samalova M."/>
            <person name="Saunders C.W."/>
            <person name="Shea T."/>
            <person name="Summerbell R.C."/>
            <person name="Xu J."/>
            <person name="Young S."/>
            <person name="Zeng Q."/>
            <person name="Birren B.W."/>
            <person name="Cuomo C.A."/>
            <person name="White T.C."/>
        </authorList>
    </citation>
    <scope>NUCLEOTIDE SEQUENCE [LARGE SCALE GENOMIC DNA]</scope>
    <source>
        <strain evidence="14">ATCC MYA-4605 / CBS 113480</strain>
    </source>
</reference>
<dbReference type="Pfam" id="PF00109">
    <property type="entry name" value="ketoacyl-synt"/>
    <property type="match status" value="1"/>
</dbReference>
<evidence type="ECO:0000256" key="2">
    <source>
        <dbReference type="ARBA" id="ARBA00022450"/>
    </source>
</evidence>
<dbReference type="InterPro" id="IPR032088">
    <property type="entry name" value="SAT"/>
</dbReference>
<dbReference type="GO" id="GO:0044550">
    <property type="term" value="P:secondary metabolite biosynthetic process"/>
    <property type="evidence" value="ECO:0007669"/>
    <property type="project" value="UniProtKB-ARBA"/>
</dbReference>
<dbReference type="STRING" id="554155.C5FMH8"/>
<feature type="region of interest" description="N-terminal hotdog fold" evidence="9">
    <location>
        <begin position="1293"/>
        <end position="1429"/>
    </location>
</feature>
<dbReference type="Pfam" id="PF18558">
    <property type="entry name" value="HTH_51"/>
    <property type="match status" value="1"/>
</dbReference>
<dbReference type="Pfam" id="PF08242">
    <property type="entry name" value="Methyltransf_12"/>
    <property type="match status" value="1"/>
</dbReference>
<dbReference type="InterPro" id="IPR018201">
    <property type="entry name" value="Ketoacyl_synth_AS"/>
</dbReference>
<dbReference type="PANTHER" id="PTHR45681">
    <property type="entry name" value="POLYKETIDE SYNTHASE 44-RELATED"/>
    <property type="match status" value="1"/>
</dbReference>
<keyword evidence="6" id="KW-0012">Acyltransferase</keyword>
<dbReference type="InterPro" id="IPR029063">
    <property type="entry name" value="SAM-dependent_MTases_sf"/>
</dbReference>
<evidence type="ECO:0000313" key="13">
    <source>
        <dbReference type="EMBL" id="EEQ31081.1"/>
    </source>
</evidence>
<dbReference type="Gene3D" id="3.10.129.110">
    <property type="entry name" value="Polyketide synthase dehydratase"/>
    <property type="match status" value="1"/>
</dbReference>
<dbReference type="InterPro" id="IPR036736">
    <property type="entry name" value="ACP-like_sf"/>
</dbReference>
<evidence type="ECO:0000256" key="6">
    <source>
        <dbReference type="ARBA" id="ARBA00023315"/>
    </source>
</evidence>
<dbReference type="PROSITE" id="PS52019">
    <property type="entry name" value="PKS_MFAS_DH"/>
    <property type="match status" value="1"/>
</dbReference>
<dbReference type="Pfam" id="PF00550">
    <property type="entry name" value="PP-binding"/>
    <property type="match status" value="1"/>
</dbReference>
<dbReference type="SUPFAM" id="SSF47336">
    <property type="entry name" value="ACP-like"/>
    <property type="match status" value="1"/>
</dbReference>
<feature type="domain" description="Ketosynthase family 3 (KS3)" evidence="11">
    <location>
        <begin position="388"/>
        <end position="804"/>
    </location>
</feature>
<protein>
    <recommendedName>
        <fullName evidence="1">Non-reducing polyketide synthase nscA</fullName>
    </recommendedName>
    <alternativeName>
        <fullName evidence="7">Conidial yellow pigment biosynthesis polyketide synthase nscA</fullName>
    </alternativeName>
    <alternativeName>
        <fullName evidence="8">Neosartoricin B biosynthesis protein A</fullName>
    </alternativeName>
</protein>
<dbReference type="PANTHER" id="PTHR45681:SF6">
    <property type="entry name" value="POLYKETIDE SYNTHASE 37"/>
    <property type="match status" value="1"/>
</dbReference>
<evidence type="ECO:0000259" key="10">
    <source>
        <dbReference type="PROSITE" id="PS50075"/>
    </source>
</evidence>
<dbReference type="eggNOG" id="KOG1202">
    <property type="taxonomic scope" value="Eukaryota"/>
</dbReference>
<dbReference type="Pfam" id="PF02801">
    <property type="entry name" value="Ketoacyl-synt_C"/>
    <property type="match status" value="1"/>
</dbReference>
<accession>C5FMH8</accession>
<evidence type="ECO:0000259" key="12">
    <source>
        <dbReference type="PROSITE" id="PS52019"/>
    </source>
</evidence>
<keyword evidence="14" id="KW-1185">Reference proteome</keyword>
<dbReference type="Gene3D" id="1.10.1200.10">
    <property type="entry name" value="ACP-like"/>
    <property type="match status" value="1"/>
</dbReference>
<dbReference type="PROSITE" id="PS00012">
    <property type="entry name" value="PHOSPHOPANTETHEINE"/>
    <property type="match status" value="1"/>
</dbReference>
<dbReference type="InterPro" id="IPR020841">
    <property type="entry name" value="PKS_Beta-ketoAc_synthase_dom"/>
</dbReference>
<dbReference type="SUPFAM" id="SSF53335">
    <property type="entry name" value="S-adenosyl-L-methionine-dependent methyltransferases"/>
    <property type="match status" value="1"/>
</dbReference>
<dbReference type="OrthoDB" id="329835at2759"/>
<dbReference type="SUPFAM" id="SSF53901">
    <property type="entry name" value="Thiolase-like"/>
    <property type="match status" value="1"/>
</dbReference>
<feature type="active site" description="Proton acceptor; for dehydratase activity" evidence="9">
    <location>
        <position position="1330"/>
    </location>
</feature>
<feature type="region of interest" description="C-terminal hotdog fold" evidence="9">
    <location>
        <begin position="1456"/>
        <end position="1605"/>
    </location>
</feature>
<dbReference type="InterPro" id="IPR013120">
    <property type="entry name" value="FAR_NAD-bd"/>
</dbReference>
<feature type="domain" description="PKS/mFAS DH" evidence="12">
    <location>
        <begin position="1293"/>
        <end position="1605"/>
    </location>
</feature>
<dbReference type="InterPro" id="IPR041068">
    <property type="entry name" value="HTH_51"/>
</dbReference>